<evidence type="ECO:0000256" key="1">
    <source>
        <dbReference type="ARBA" id="ARBA00004123"/>
    </source>
</evidence>
<dbReference type="HAMAP" id="MF_00261">
    <property type="entry name" value="RNApol_arch_Rpo11"/>
    <property type="match status" value="1"/>
</dbReference>
<feature type="domain" description="DNA-directed RNA polymerase RBP11-like dimerisation" evidence="6">
    <location>
        <begin position="32"/>
        <end position="104"/>
    </location>
</feature>
<keyword evidence="2" id="KW-0240">DNA-directed RNA polymerase</keyword>
<dbReference type="InterPro" id="IPR022905">
    <property type="entry name" value="Rpo11-like"/>
</dbReference>
<dbReference type="InterPro" id="IPR037685">
    <property type="entry name" value="RBP11"/>
</dbReference>
<evidence type="ECO:0000313" key="8">
    <source>
        <dbReference type="Proteomes" id="UP000660262"/>
    </source>
</evidence>
<evidence type="ECO:0000256" key="2">
    <source>
        <dbReference type="ARBA" id="ARBA00022478"/>
    </source>
</evidence>
<dbReference type="Pfam" id="PF13656">
    <property type="entry name" value="RNA_pol_L_2"/>
    <property type="match status" value="1"/>
</dbReference>
<evidence type="ECO:0000259" key="6">
    <source>
        <dbReference type="Pfam" id="PF13656"/>
    </source>
</evidence>
<dbReference type="Proteomes" id="UP000660262">
    <property type="component" value="Unassembled WGS sequence"/>
</dbReference>
<reference evidence="7" key="1">
    <citation type="submission" date="2020-10" db="EMBL/GenBank/DDBJ databases">
        <title>Unveiling of a novel bifunctional photoreceptor, Dualchrome1, isolated from a cosmopolitan green alga.</title>
        <authorList>
            <person name="Suzuki S."/>
            <person name="Kawachi M."/>
        </authorList>
    </citation>
    <scope>NUCLEOTIDE SEQUENCE</scope>
    <source>
        <strain evidence="7">NIES 2893</strain>
    </source>
</reference>
<evidence type="ECO:0000256" key="3">
    <source>
        <dbReference type="ARBA" id="ARBA00023163"/>
    </source>
</evidence>
<comment type="similarity">
    <text evidence="5">Belongs to the archaeal Rpo11/eukaryotic RPB11/RPC19 RNA polymerase subunit family.</text>
</comment>
<dbReference type="AlphaFoldDB" id="A0A830HNJ6"/>
<dbReference type="GO" id="GO:0005665">
    <property type="term" value="C:RNA polymerase II, core complex"/>
    <property type="evidence" value="ECO:0007669"/>
    <property type="project" value="InterPro"/>
</dbReference>
<dbReference type="InterPro" id="IPR009025">
    <property type="entry name" value="RBP11-like_dimer"/>
</dbReference>
<evidence type="ECO:0000313" key="7">
    <source>
        <dbReference type="EMBL" id="GHP07071.1"/>
    </source>
</evidence>
<organism evidence="7 8">
    <name type="scientific">Pycnococcus provasolii</name>
    <dbReference type="NCBI Taxonomy" id="41880"/>
    <lineage>
        <taxon>Eukaryota</taxon>
        <taxon>Viridiplantae</taxon>
        <taxon>Chlorophyta</taxon>
        <taxon>Pseudoscourfieldiophyceae</taxon>
        <taxon>Pseudoscourfieldiales</taxon>
        <taxon>Pycnococcaceae</taxon>
        <taxon>Pycnococcus</taxon>
    </lineage>
</organism>
<dbReference type="InterPro" id="IPR036603">
    <property type="entry name" value="RBP11-like"/>
</dbReference>
<dbReference type="PANTHER" id="PTHR13946">
    <property type="entry name" value="DNA-DIRECTED RNA POLYMERASE I,II,III"/>
    <property type="match status" value="1"/>
</dbReference>
<name>A0A830HNJ6_9CHLO</name>
<protein>
    <recommendedName>
        <fullName evidence="6">DNA-directed RNA polymerase RBP11-like dimerisation domain-containing protein</fullName>
    </recommendedName>
</protein>
<evidence type="ECO:0000256" key="5">
    <source>
        <dbReference type="ARBA" id="ARBA00025751"/>
    </source>
</evidence>
<dbReference type="EMBL" id="BNJQ01000015">
    <property type="protein sequence ID" value="GHP07071.1"/>
    <property type="molecule type" value="Genomic_DNA"/>
</dbReference>
<keyword evidence="4" id="KW-0539">Nucleus</keyword>
<accession>A0A830HNJ6</accession>
<comment type="subcellular location">
    <subcellularLocation>
        <location evidence="1">Nucleus</location>
    </subcellularLocation>
</comment>
<keyword evidence="3" id="KW-0804">Transcription</keyword>
<dbReference type="Gene3D" id="3.30.1360.10">
    <property type="entry name" value="RNA polymerase, RBP11-like subunit"/>
    <property type="match status" value="1"/>
</dbReference>
<dbReference type="GO" id="GO:0003899">
    <property type="term" value="F:DNA-directed RNA polymerase activity"/>
    <property type="evidence" value="ECO:0007669"/>
    <property type="project" value="InterPro"/>
</dbReference>
<keyword evidence="8" id="KW-1185">Reference proteome</keyword>
<comment type="caution">
    <text evidence="7">The sequence shown here is derived from an EMBL/GenBank/DDBJ whole genome shotgun (WGS) entry which is preliminary data.</text>
</comment>
<dbReference type="OrthoDB" id="10248581at2759"/>
<dbReference type="GO" id="GO:0046983">
    <property type="term" value="F:protein dimerization activity"/>
    <property type="evidence" value="ECO:0007669"/>
    <property type="project" value="InterPro"/>
</dbReference>
<dbReference type="CDD" id="cd06926">
    <property type="entry name" value="RNAP_II_RPB11"/>
    <property type="match status" value="1"/>
</dbReference>
<sequence>MNAPDRFLKFVVPDGEARTSFIRDTKIERAGTYKVLCEDHTLGNLLRMQLHRNPEVLFAAYQVPHPLANHVLIRLQTTRKSSPTEALKQAIEEVRGEVDDLKNQFVNQVINMQQMAQGEAGAMGQGQMNYAGGY</sequence>
<proteinExistence type="inferred from homology"/>
<gene>
    <name evidence="7" type="ORF">PPROV_000581400</name>
</gene>
<evidence type="ECO:0000256" key="4">
    <source>
        <dbReference type="ARBA" id="ARBA00023242"/>
    </source>
</evidence>
<dbReference type="SUPFAM" id="SSF55257">
    <property type="entry name" value="RBP11-like subunits of RNA polymerase"/>
    <property type="match status" value="1"/>
</dbReference>
<dbReference type="GO" id="GO:0006366">
    <property type="term" value="P:transcription by RNA polymerase II"/>
    <property type="evidence" value="ECO:0007669"/>
    <property type="project" value="InterPro"/>
</dbReference>
<dbReference type="PANTHER" id="PTHR13946:SF16">
    <property type="entry name" value="DNA-DIRECTED RNA POLYMERASE II SUBUNIT RPB11"/>
    <property type="match status" value="1"/>
</dbReference>